<feature type="compositionally biased region" description="Polar residues" evidence="1">
    <location>
        <begin position="36"/>
        <end position="60"/>
    </location>
</feature>
<proteinExistence type="predicted"/>
<gene>
    <name evidence="2" type="ORF">Lqui_1384</name>
</gene>
<feature type="region of interest" description="Disordered" evidence="1">
    <location>
        <begin position="136"/>
        <end position="163"/>
    </location>
</feature>
<dbReference type="PATRIC" id="fig|45073.5.peg.1459"/>
<evidence type="ECO:0000313" key="3">
    <source>
        <dbReference type="Proteomes" id="UP000054618"/>
    </source>
</evidence>
<dbReference type="OrthoDB" id="9939847at2"/>
<dbReference type="EMBL" id="LNYS01000008">
    <property type="protein sequence ID" value="KTD50059.1"/>
    <property type="molecule type" value="Genomic_DNA"/>
</dbReference>
<name>A0A0W0XZ93_9GAMM</name>
<evidence type="ECO:0000313" key="2">
    <source>
        <dbReference type="EMBL" id="KTD50059.1"/>
    </source>
</evidence>
<dbReference type="Proteomes" id="UP000054618">
    <property type="component" value="Unassembled WGS sequence"/>
</dbReference>
<dbReference type="AlphaFoldDB" id="A0A0W0XZ93"/>
<protein>
    <submittedName>
        <fullName evidence="2">Uncharacterized protein</fullName>
    </submittedName>
</protein>
<sequence>MPRRPRRIKKLSSQGSIVDMTNFSTNNSEHLPESPITPSAQSSQSSNMDIENPSNNSTQLKPEPSLIKRFEEKIIQRATENRISPREQACNELNQANITPMSIEGLKEDGKFPRSKIEQFMLYTLWKMEKPVVKQPTAAEPTAESTSEKVAPTLNSLLTKMQL</sequence>
<feature type="region of interest" description="Disordered" evidence="1">
    <location>
        <begin position="1"/>
        <end position="66"/>
    </location>
</feature>
<feature type="compositionally biased region" description="Polar residues" evidence="1">
    <location>
        <begin position="153"/>
        <end position="163"/>
    </location>
</feature>
<evidence type="ECO:0000256" key="1">
    <source>
        <dbReference type="SAM" id="MobiDB-lite"/>
    </source>
</evidence>
<feature type="compositionally biased region" description="Polar residues" evidence="1">
    <location>
        <begin position="11"/>
        <end position="29"/>
    </location>
</feature>
<reference evidence="2 3" key="1">
    <citation type="submission" date="2015-11" db="EMBL/GenBank/DDBJ databases">
        <title>Genomic analysis of 38 Legionella species identifies large and diverse effector repertoires.</title>
        <authorList>
            <person name="Burstein D."/>
            <person name="Amaro F."/>
            <person name="Zusman T."/>
            <person name="Lifshitz Z."/>
            <person name="Cohen O."/>
            <person name="Gilbert J.A."/>
            <person name="Pupko T."/>
            <person name="Shuman H.A."/>
            <person name="Segal G."/>
        </authorList>
    </citation>
    <scope>NUCLEOTIDE SEQUENCE [LARGE SCALE GENOMIC DNA]</scope>
    <source>
        <strain evidence="2 3">CDC#1442-AUS-E</strain>
    </source>
</reference>
<feature type="compositionally biased region" description="Basic residues" evidence="1">
    <location>
        <begin position="1"/>
        <end position="10"/>
    </location>
</feature>
<keyword evidence="3" id="KW-1185">Reference proteome</keyword>
<accession>A0A0W0XZ93</accession>
<comment type="caution">
    <text evidence="2">The sequence shown here is derived from an EMBL/GenBank/DDBJ whole genome shotgun (WGS) entry which is preliminary data.</text>
</comment>
<dbReference type="STRING" id="45073.Lqui_1384"/>
<dbReference type="RefSeq" id="WP_058507501.1">
    <property type="nucleotide sequence ID" value="NZ_CAAAIK010000005.1"/>
</dbReference>
<organism evidence="2 3">
    <name type="scientific">Legionella quinlivanii</name>
    <dbReference type="NCBI Taxonomy" id="45073"/>
    <lineage>
        <taxon>Bacteria</taxon>
        <taxon>Pseudomonadati</taxon>
        <taxon>Pseudomonadota</taxon>
        <taxon>Gammaproteobacteria</taxon>
        <taxon>Legionellales</taxon>
        <taxon>Legionellaceae</taxon>
        <taxon>Legionella</taxon>
    </lineage>
</organism>